<evidence type="ECO:0000256" key="1">
    <source>
        <dbReference type="SAM" id="SignalP"/>
    </source>
</evidence>
<feature type="chain" id="PRO_5001701584" evidence="1">
    <location>
        <begin position="25"/>
        <end position="276"/>
    </location>
</feature>
<name>A0A074VBD9_AURM1</name>
<keyword evidence="1" id="KW-0732">Signal</keyword>
<organism evidence="2 3">
    <name type="scientific">Aureobasidium melanogenum (strain CBS 110374)</name>
    <name type="common">Aureobasidium pullulans var. melanogenum</name>
    <dbReference type="NCBI Taxonomy" id="1043003"/>
    <lineage>
        <taxon>Eukaryota</taxon>
        <taxon>Fungi</taxon>
        <taxon>Dikarya</taxon>
        <taxon>Ascomycota</taxon>
        <taxon>Pezizomycotina</taxon>
        <taxon>Dothideomycetes</taxon>
        <taxon>Dothideomycetidae</taxon>
        <taxon>Dothideales</taxon>
        <taxon>Saccotheciaceae</taxon>
        <taxon>Aureobasidium</taxon>
    </lineage>
</organism>
<gene>
    <name evidence="2" type="ORF">M437DRAFT_70647</name>
</gene>
<evidence type="ECO:0000313" key="2">
    <source>
        <dbReference type="EMBL" id="KEQ57628.1"/>
    </source>
</evidence>
<dbReference type="HOGENOM" id="CLU_1008267_0_0_1"/>
<dbReference type="GeneID" id="63918894"/>
<dbReference type="InterPro" id="IPR036908">
    <property type="entry name" value="RlpA-like_sf"/>
</dbReference>
<dbReference type="AlphaFoldDB" id="A0A074VBD9"/>
<dbReference type="Proteomes" id="UP000030672">
    <property type="component" value="Unassembled WGS sequence"/>
</dbReference>
<dbReference type="EMBL" id="KL584881">
    <property type="protein sequence ID" value="KEQ57628.1"/>
    <property type="molecule type" value="Genomic_DNA"/>
</dbReference>
<sequence length="276" mass="29655">MEGTQARRLRLAWGLICWAAITMAQTDCIEGTCREADSSDEYLLCASQRWHVMSANGYSCVSGSLVPPLNTPAQVFSFSSAQPSDGTFVVAGSNLEAVQQSDVPLLTSRKLDGALGSSTTFSQADPTLLPTTWKSSRGSFGIKSYAIDGKMASVYDATQESTFRCTDIEYPSNGYYVAFWTQYDSTLISQPEPVNCGLYMNFTNPLTGVSASALVLDRCASCVGVGKQLNDPTTSQGLVNGATVDMSRALWNRIYSGAPGDVYDILYSGRPLLGMP</sequence>
<evidence type="ECO:0000313" key="3">
    <source>
        <dbReference type="Proteomes" id="UP000030672"/>
    </source>
</evidence>
<dbReference type="RefSeq" id="XP_040874652.1">
    <property type="nucleotide sequence ID" value="XM_041025521.1"/>
</dbReference>
<protein>
    <submittedName>
        <fullName evidence="2">Uncharacterized protein</fullName>
    </submittedName>
</protein>
<proteinExistence type="predicted"/>
<reference evidence="2 3" key="1">
    <citation type="journal article" date="2014" name="BMC Genomics">
        <title>Genome sequencing of four Aureobasidium pullulans varieties: biotechnological potential, stress tolerance, and description of new species.</title>
        <authorList>
            <person name="Gostin Ar C."/>
            <person name="Ohm R.A."/>
            <person name="Kogej T."/>
            <person name="Sonjak S."/>
            <person name="Turk M."/>
            <person name="Zajc J."/>
            <person name="Zalar P."/>
            <person name="Grube M."/>
            <person name="Sun H."/>
            <person name="Han J."/>
            <person name="Sharma A."/>
            <person name="Chiniquy J."/>
            <person name="Ngan C.Y."/>
            <person name="Lipzen A."/>
            <person name="Barry K."/>
            <person name="Grigoriev I.V."/>
            <person name="Gunde-Cimerman N."/>
        </authorList>
    </citation>
    <scope>NUCLEOTIDE SEQUENCE [LARGE SCALE GENOMIC DNA]</scope>
    <source>
        <strain evidence="2 3">CBS 110374</strain>
    </source>
</reference>
<dbReference type="SUPFAM" id="SSF50685">
    <property type="entry name" value="Barwin-like endoglucanases"/>
    <property type="match status" value="1"/>
</dbReference>
<keyword evidence="3" id="KW-1185">Reference proteome</keyword>
<feature type="signal peptide" evidence="1">
    <location>
        <begin position="1"/>
        <end position="24"/>
    </location>
</feature>
<accession>A0A074VBD9</accession>